<dbReference type="InterPro" id="IPR022036">
    <property type="entry name" value="DUF3605"/>
</dbReference>
<dbReference type="HOGENOM" id="CLU_075862_1_0_1"/>
<dbReference type="PANTHER" id="PTHR35020:SF4">
    <property type="entry name" value="N-ACETYLGLUCOSAMINE-INDUCED PROTEIN 1"/>
    <property type="match status" value="1"/>
</dbReference>
<dbReference type="Pfam" id="PF12239">
    <property type="entry name" value="DUF3605"/>
    <property type="match status" value="1"/>
</dbReference>
<evidence type="ECO:0000313" key="3">
    <source>
        <dbReference type="Proteomes" id="UP000029964"/>
    </source>
</evidence>
<proteinExistence type="predicted"/>
<comment type="caution">
    <text evidence="2">The sequence shown here is derived from an EMBL/GenBank/DDBJ whole genome shotgun (WGS) entry which is preliminary data.</text>
</comment>
<feature type="region of interest" description="Disordered" evidence="1">
    <location>
        <begin position="245"/>
        <end position="265"/>
    </location>
</feature>
<dbReference type="OrthoDB" id="10053431at2759"/>
<gene>
    <name evidence="2" type="ORF">ACRE_082310</name>
</gene>
<dbReference type="GO" id="GO:0005737">
    <property type="term" value="C:cytoplasm"/>
    <property type="evidence" value="ECO:0007669"/>
    <property type="project" value="TreeGrafter"/>
</dbReference>
<accession>A0A086SVE2</accession>
<dbReference type="STRING" id="857340.A0A086SVE2"/>
<dbReference type="EMBL" id="JPKY01000148">
    <property type="protein sequence ID" value="KFH41074.1"/>
    <property type="molecule type" value="Genomic_DNA"/>
</dbReference>
<name>A0A086SVE2_HAPC1</name>
<dbReference type="Proteomes" id="UP000029964">
    <property type="component" value="Unassembled WGS sequence"/>
</dbReference>
<evidence type="ECO:0000313" key="2">
    <source>
        <dbReference type="EMBL" id="KFH41074.1"/>
    </source>
</evidence>
<dbReference type="PANTHER" id="PTHR35020">
    <property type="entry name" value="N-ACETYLGLUCOSAMINE-INDUCED PROTEIN 1"/>
    <property type="match status" value="1"/>
</dbReference>
<organism evidence="2 3">
    <name type="scientific">Hapsidospora chrysogenum (strain ATCC 11550 / CBS 779.69 / DSM 880 / IAM 14645 / JCM 23072 / IMI 49137)</name>
    <name type="common">Acremonium chrysogenum</name>
    <dbReference type="NCBI Taxonomy" id="857340"/>
    <lineage>
        <taxon>Eukaryota</taxon>
        <taxon>Fungi</taxon>
        <taxon>Dikarya</taxon>
        <taxon>Ascomycota</taxon>
        <taxon>Pezizomycotina</taxon>
        <taxon>Sordariomycetes</taxon>
        <taxon>Hypocreomycetidae</taxon>
        <taxon>Hypocreales</taxon>
        <taxon>Bionectriaceae</taxon>
        <taxon>Hapsidospora</taxon>
    </lineage>
</organism>
<evidence type="ECO:0000256" key="1">
    <source>
        <dbReference type="SAM" id="MobiDB-lite"/>
    </source>
</evidence>
<dbReference type="GO" id="GO:0006044">
    <property type="term" value="P:N-acetylglucosamine metabolic process"/>
    <property type="evidence" value="ECO:0007669"/>
    <property type="project" value="TreeGrafter"/>
</dbReference>
<sequence>MGSEPAVPYWHVNVPEADRTAECPEFLADASDKDREILSTPDQEYHIQTWDDVLQIVKSNRLEELQRVPSELRRYKEYTWKLALEHGSVSNFVLRHRLGWETPIRARGRPFEFPEDIKILYNDWPYGIDPRIVHLVVWTKFSLADDTPNDDLSEQRRRDIDHFVAETFCSRVPENQVSPRGEVSFIHSFNFGSERLTLLAREKVLWFRNFMSLKSIHGVEHFHVMLFDPDPEFVKFITNGDYPRSRMPGKHLPHDPVSRPGPDSL</sequence>
<dbReference type="AlphaFoldDB" id="A0A086SVE2"/>
<keyword evidence="3" id="KW-1185">Reference proteome</keyword>
<reference evidence="3" key="1">
    <citation type="journal article" date="2014" name="Genome Announc.">
        <title>Genome sequence and annotation of Acremonium chrysogenum, producer of the beta-lactam antibiotic cephalosporin C.</title>
        <authorList>
            <person name="Terfehr D."/>
            <person name="Dahlmann T.A."/>
            <person name="Specht T."/>
            <person name="Zadra I."/>
            <person name="Kuernsteiner H."/>
            <person name="Kueck U."/>
        </authorList>
    </citation>
    <scope>NUCLEOTIDE SEQUENCE [LARGE SCALE GENOMIC DNA]</scope>
    <source>
        <strain evidence="3">ATCC 11550 / CBS 779.69 / DSM 880 / IAM 14645 / JCM 23072 / IMI 49137</strain>
    </source>
</reference>
<protein>
    <submittedName>
        <fullName evidence="2">Uncharacterized protein</fullName>
    </submittedName>
</protein>